<dbReference type="GeneTree" id="ENSGT00940000157276"/>
<dbReference type="Gene3D" id="1.10.287.1960">
    <property type="match status" value="1"/>
</dbReference>
<dbReference type="EMBL" id="EAAA01000753">
    <property type="status" value="NOT_ANNOTATED_CDS"/>
    <property type="molecule type" value="Genomic_DNA"/>
</dbReference>
<name>H2XLB7_CIOIN</name>
<organism evidence="1 2">
    <name type="scientific">Ciona intestinalis</name>
    <name type="common">Transparent sea squirt</name>
    <name type="synonym">Ascidia intestinalis</name>
    <dbReference type="NCBI Taxonomy" id="7719"/>
    <lineage>
        <taxon>Eukaryota</taxon>
        <taxon>Metazoa</taxon>
        <taxon>Chordata</taxon>
        <taxon>Tunicata</taxon>
        <taxon>Ascidiacea</taxon>
        <taxon>Phlebobranchia</taxon>
        <taxon>Cionidae</taxon>
        <taxon>Ciona</taxon>
    </lineage>
</organism>
<evidence type="ECO:0000313" key="1">
    <source>
        <dbReference type="Ensembl" id="ENSCINP00000030449.1"/>
    </source>
</evidence>
<dbReference type="AlphaFoldDB" id="H2XLB7"/>
<keyword evidence="2" id="KW-1185">Reference proteome</keyword>
<reference evidence="2" key="1">
    <citation type="journal article" date="2002" name="Science">
        <title>The draft genome of Ciona intestinalis: insights into chordate and vertebrate origins.</title>
        <authorList>
            <person name="Dehal P."/>
            <person name="Satou Y."/>
            <person name="Campbell R.K."/>
            <person name="Chapman J."/>
            <person name="Degnan B."/>
            <person name="De Tomaso A."/>
            <person name="Davidson B."/>
            <person name="Di Gregorio A."/>
            <person name="Gelpke M."/>
            <person name="Goodstein D.M."/>
            <person name="Harafuji N."/>
            <person name="Hastings K.E."/>
            <person name="Ho I."/>
            <person name="Hotta K."/>
            <person name="Huang W."/>
            <person name="Kawashima T."/>
            <person name="Lemaire P."/>
            <person name="Martinez D."/>
            <person name="Meinertzhagen I.A."/>
            <person name="Necula S."/>
            <person name="Nonaka M."/>
            <person name="Putnam N."/>
            <person name="Rash S."/>
            <person name="Saiga H."/>
            <person name="Satake M."/>
            <person name="Terry A."/>
            <person name="Yamada L."/>
            <person name="Wang H.G."/>
            <person name="Awazu S."/>
            <person name="Azumi K."/>
            <person name="Boore J."/>
            <person name="Branno M."/>
            <person name="Chin-Bow S."/>
            <person name="DeSantis R."/>
            <person name="Doyle S."/>
            <person name="Francino P."/>
            <person name="Keys D.N."/>
            <person name="Haga S."/>
            <person name="Hayashi H."/>
            <person name="Hino K."/>
            <person name="Imai K.S."/>
            <person name="Inaba K."/>
            <person name="Kano S."/>
            <person name="Kobayashi K."/>
            <person name="Kobayashi M."/>
            <person name="Lee B.I."/>
            <person name="Makabe K.W."/>
            <person name="Manohar C."/>
            <person name="Matassi G."/>
            <person name="Medina M."/>
            <person name="Mochizuki Y."/>
            <person name="Mount S."/>
            <person name="Morishita T."/>
            <person name="Miura S."/>
            <person name="Nakayama A."/>
            <person name="Nishizaka S."/>
            <person name="Nomoto H."/>
            <person name="Ohta F."/>
            <person name="Oishi K."/>
            <person name="Rigoutsos I."/>
            <person name="Sano M."/>
            <person name="Sasaki A."/>
            <person name="Sasakura Y."/>
            <person name="Shoguchi E."/>
            <person name="Shin-i T."/>
            <person name="Spagnuolo A."/>
            <person name="Stainier D."/>
            <person name="Suzuki M.M."/>
            <person name="Tassy O."/>
            <person name="Takatori N."/>
            <person name="Tokuoka M."/>
            <person name="Yagi K."/>
            <person name="Yoshizaki F."/>
            <person name="Wada S."/>
            <person name="Zhang C."/>
            <person name="Hyatt P.D."/>
            <person name="Larimer F."/>
            <person name="Detter C."/>
            <person name="Doggett N."/>
            <person name="Glavina T."/>
            <person name="Hawkins T."/>
            <person name="Richardson P."/>
            <person name="Lucas S."/>
            <person name="Kohara Y."/>
            <person name="Levine M."/>
            <person name="Satoh N."/>
            <person name="Rokhsar D.S."/>
        </authorList>
    </citation>
    <scope>NUCLEOTIDE SEQUENCE [LARGE SCALE GENOMIC DNA]</scope>
</reference>
<reference evidence="1" key="2">
    <citation type="journal article" date="2008" name="Genome Biol.">
        <title>Improved genome assembly and evidence-based global gene model set for the chordate Ciona intestinalis: new insight into intron and operon populations.</title>
        <authorList>
            <person name="Satou Y."/>
            <person name="Mineta K."/>
            <person name="Ogasawara M."/>
            <person name="Sasakura Y."/>
            <person name="Shoguchi E."/>
            <person name="Ueno K."/>
            <person name="Yamada L."/>
            <person name="Matsumoto J."/>
            <person name="Wasserscheid J."/>
            <person name="Dewar K."/>
            <person name="Wiley G.B."/>
            <person name="Macmil S.L."/>
            <person name="Roe B.A."/>
            <person name="Zeller R.W."/>
            <person name="Hastings K.E."/>
            <person name="Lemaire P."/>
            <person name="Lindquist E."/>
            <person name="Endo T."/>
            <person name="Hotta K."/>
            <person name="Inaba K."/>
        </authorList>
    </citation>
    <scope>NUCLEOTIDE SEQUENCE [LARGE SCALE GENOMIC DNA]</scope>
    <source>
        <strain evidence="1">wild type</strain>
    </source>
</reference>
<dbReference type="STRING" id="7719.ENSCINP00000030449"/>
<reference evidence="1" key="3">
    <citation type="submission" date="2025-08" db="UniProtKB">
        <authorList>
            <consortium name="Ensembl"/>
        </authorList>
    </citation>
    <scope>IDENTIFICATION</scope>
</reference>
<dbReference type="Ensembl" id="ENSCINT00000031308.1">
    <property type="protein sequence ID" value="ENSCINP00000030449.1"/>
    <property type="gene ID" value="ENSCING00000020440.1"/>
</dbReference>
<dbReference type="Proteomes" id="UP000008144">
    <property type="component" value="Chromosome 11"/>
</dbReference>
<accession>H2XLB7</accession>
<proteinExistence type="predicted"/>
<evidence type="ECO:0000313" key="2">
    <source>
        <dbReference type="Proteomes" id="UP000008144"/>
    </source>
</evidence>
<dbReference type="InParanoid" id="H2XLB7"/>
<dbReference type="HOGENOM" id="CLU_2262792_0_0_1"/>
<reference evidence="1" key="4">
    <citation type="submission" date="2025-09" db="UniProtKB">
        <authorList>
            <consortium name="Ensembl"/>
        </authorList>
    </citation>
    <scope>IDENTIFICATION</scope>
</reference>
<protein>
    <submittedName>
        <fullName evidence="1">Uncharacterized protein</fullName>
    </submittedName>
</protein>
<sequence length="103" mass="11543">MQLVHSTLLQEVSKVIPNPKPLSKKWISTSVDLKDCNQSACANDKEVQTLCSGEYYANNFLSVVRLQNALKRIPEKAITIEIAPRGMLQTKAKPTGWKRYTPA</sequence>
<dbReference type="OMA" id="EIAPYCL"/>